<feature type="binding site" evidence="7">
    <location>
        <position position="194"/>
    </location>
    <ligand>
        <name>ATP</name>
        <dbReference type="ChEBI" id="CHEBI:30616"/>
    </ligand>
</feature>
<evidence type="ECO:0000256" key="7">
    <source>
        <dbReference type="PROSITE-ProRule" id="PRU10141"/>
    </source>
</evidence>
<accession>A0A2G9UPF0</accession>
<dbReference type="InterPro" id="IPR000980">
    <property type="entry name" value="SH2"/>
</dbReference>
<proteinExistence type="inferred from homology"/>
<dbReference type="SMART" id="SM00252">
    <property type="entry name" value="SH2"/>
    <property type="match status" value="1"/>
</dbReference>
<evidence type="ECO:0000256" key="2">
    <source>
        <dbReference type="ARBA" id="ARBA00022741"/>
    </source>
</evidence>
<gene>
    <name evidence="11" type="ORF">TELCIR_05970</name>
</gene>
<keyword evidence="3 8" id="KW-0418">Kinase</keyword>
<reference evidence="11 12" key="1">
    <citation type="submission" date="2015-09" db="EMBL/GenBank/DDBJ databases">
        <title>Draft genome of the parasitic nematode Teladorsagia circumcincta isolate WARC Sus (inbred).</title>
        <authorList>
            <person name="Mitreva M."/>
        </authorList>
    </citation>
    <scope>NUCLEOTIDE SEQUENCE [LARGE SCALE GENOMIC DNA]</scope>
    <source>
        <strain evidence="11 12">S</strain>
    </source>
</reference>
<sequence>MKVSRKNVEVEPGVTNVGKNDFMDAYDDKLASEAVDSLQLQIKDFGDLEKEEWYHGCLPFEDIVGLLHNDGDFLIRELEPEGDRQAMACVTGKWDGKVRDYPVHQMTCNKEHFYTLDGTNKCNDIVNLVKFHHSSQIPVGDKFTLRQPVCKQPWELTSEKVKMITKIGSGAYGEVWQGVMHENPNKPAFDVAIKVKKINAENKALMDEMYKEARLMRQYKHKYEARNVVSFYGVVQKGNGNVMIVMEFINGGSLKEHLKKTKDVC</sequence>
<protein>
    <recommendedName>
        <fullName evidence="8">Tyrosine-protein kinase</fullName>
        <ecNumber evidence="8">2.7.10.2</ecNumber>
    </recommendedName>
</protein>
<dbReference type="SUPFAM" id="SSF55550">
    <property type="entry name" value="SH2 domain"/>
    <property type="match status" value="1"/>
</dbReference>
<keyword evidence="12" id="KW-1185">Reference proteome</keyword>
<keyword evidence="4 7" id="KW-0067">ATP-binding</keyword>
<keyword evidence="2 7" id="KW-0547">Nucleotide-binding</keyword>
<evidence type="ECO:0000256" key="8">
    <source>
        <dbReference type="RuleBase" id="RU362096"/>
    </source>
</evidence>
<keyword evidence="6" id="KW-0727">SH2 domain</keyword>
<evidence type="ECO:0000256" key="1">
    <source>
        <dbReference type="ARBA" id="ARBA00022679"/>
    </source>
</evidence>
<dbReference type="Gene3D" id="3.30.505.10">
    <property type="entry name" value="SH2 domain"/>
    <property type="match status" value="1"/>
</dbReference>
<dbReference type="SUPFAM" id="SSF56112">
    <property type="entry name" value="Protein kinase-like (PK-like)"/>
    <property type="match status" value="1"/>
</dbReference>
<dbReference type="InterPro" id="IPR011009">
    <property type="entry name" value="Kinase-like_dom_sf"/>
</dbReference>
<dbReference type="CDD" id="cd10361">
    <property type="entry name" value="SH2_Fps_family"/>
    <property type="match status" value="1"/>
</dbReference>
<dbReference type="PROSITE" id="PS50011">
    <property type="entry name" value="PROTEIN_KINASE_DOM"/>
    <property type="match status" value="1"/>
</dbReference>
<dbReference type="GO" id="GO:0005524">
    <property type="term" value="F:ATP binding"/>
    <property type="evidence" value="ECO:0007669"/>
    <property type="project" value="UniProtKB-UniRule"/>
</dbReference>
<keyword evidence="5 8" id="KW-0829">Tyrosine-protein kinase</keyword>
<dbReference type="InterPro" id="IPR001245">
    <property type="entry name" value="Ser-Thr/Tyr_kinase_cat_dom"/>
</dbReference>
<evidence type="ECO:0000259" key="10">
    <source>
        <dbReference type="PROSITE" id="PS50011"/>
    </source>
</evidence>
<dbReference type="OrthoDB" id="5868731at2759"/>
<dbReference type="EC" id="2.7.10.2" evidence="8"/>
<name>A0A2G9UPF0_TELCI</name>
<dbReference type="InterPro" id="IPR050198">
    <property type="entry name" value="Non-receptor_tyrosine_kinases"/>
</dbReference>
<dbReference type="Proteomes" id="UP000230423">
    <property type="component" value="Unassembled WGS sequence"/>
</dbReference>
<feature type="domain" description="SH2" evidence="9">
    <location>
        <begin position="53"/>
        <end position="149"/>
    </location>
</feature>
<dbReference type="EMBL" id="KZ345766">
    <property type="protein sequence ID" value="PIO72115.1"/>
    <property type="molecule type" value="Genomic_DNA"/>
</dbReference>
<evidence type="ECO:0000256" key="6">
    <source>
        <dbReference type="PROSITE-ProRule" id="PRU00191"/>
    </source>
</evidence>
<dbReference type="InterPro" id="IPR035849">
    <property type="entry name" value="Fes/Fps/Fer_SH2"/>
</dbReference>
<evidence type="ECO:0000256" key="3">
    <source>
        <dbReference type="ARBA" id="ARBA00022777"/>
    </source>
</evidence>
<dbReference type="Gene3D" id="3.30.200.20">
    <property type="entry name" value="Phosphorylase Kinase, domain 1"/>
    <property type="match status" value="1"/>
</dbReference>
<comment type="catalytic activity">
    <reaction evidence="8">
        <text>L-tyrosyl-[protein] + ATP = O-phospho-L-tyrosyl-[protein] + ADP + H(+)</text>
        <dbReference type="Rhea" id="RHEA:10596"/>
        <dbReference type="Rhea" id="RHEA-COMP:10136"/>
        <dbReference type="Rhea" id="RHEA-COMP:20101"/>
        <dbReference type="ChEBI" id="CHEBI:15378"/>
        <dbReference type="ChEBI" id="CHEBI:30616"/>
        <dbReference type="ChEBI" id="CHEBI:46858"/>
        <dbReference type="ChEBI" id="CHEBI:61978"/>
        <dbReference type="ChEBI" id="CHEBI:456216"/>
        <dbReference type="EC" id="2.7.10.2"/>
    </reaction>
</comment>
<evidence type="ECO:0000256" key="4">
    <source>
        <dbReference type="ARBA" id="ARBA00022840"/>
    </source>
</evidence>
<organism evidence="11 12">
    <name type="scientific">Teladorsagia circumcincta</name>
    <name type="common">Brown stomach worm</name>
    <name type="synonym">Ostertagia circumcincta</name>
    <dbReference type="NCBI Taxonomy" id="45464"/>
    <lineage>
        <taxon>Eukaryota</taxon>
        <taxon>Metazoa</taxon>
        <taxon>Ecdysozoa</taxon>
        <taxon>Nematoda</taxon>
        <taxon>Chromadorea</taxon>
        <taxon>Rhabditida</taxon>
        <taxon>Rhabditina</taxon>
        <taxon>Rhabditomorpha</taxon>
        <taxon>Strongyloidea</taxon>
        <taxon>Trichostrongylidae</taxon>
        <taxon>Teladorsagia</taxon>
    </lineage>
</organism>
<dbReference type="AlphaFoldDB" id="A0A2G9UPF0"/>
<dbReference type="InterPro" id="IPR017441">
    <property type="entry name" value="Protein_kinase_ATP_BS"/>
</dbReference>
<dbReference type="InterPro" id="IPR036860">
    <property type="entry name" value="SH2_dom_sf"/>
</dbReference>
<dbReference type="Pfam" id="PF07714">
    <property type="entry name" value="PK_Tyr_Ser-Thr"/>
    <property type="match status" value="1"/>
</dbReference>
<dbReference type="PROSITE" id="PS50001">
    <property type="entry name" value="SH2"/>
    <property type="match status" value="1"/>
</dbReference>
<dbReference type="InterPro" id="IPR000719">
    <property type="entry name" value="Prot_kinase_dom"/>
</dbReference>
<dbReference type="PROSITE" id="PS00107">
    <property type="entry name" value="PROTEIN_KINASE_ATP"/>
    <property type="match status" value="1"/>
</dbReference>
<evidence type="ECO:0000313" key="11">
    <source>
        <dbReference type="EMBL" id="PIO72115.1"/>
    </source>
</evidence>
<dbReference type="PANTHER" id="PTHR24418">
    <property type="entry name" value="TYROSINE-PROTEIN KINASE"/>
    <property type="match status" value="1"/>
</dbReference>
<feature type="domain" description="Protein kinase" evidence="10">
    <location>
        <begin position="161"/>
        <end position="265"/>
    </location>
</feature>
<comment type="similarity">
    <text evidence="8">Belongs to the protein kinase superfamily. Tyr protein kinase family.</text>
</comment>
<evidence type="ECO:0000259" key="9">
    <source>
        <dbReference type="PROSITE" id="PS50001"/>
    </source>
</evidence>
<evidence type="ECO:0000313" key="12">
    <source>
        <dbReference type="Proteomes" id="UP000230423"/>
    </source>
</evidence>
<dbReference type="Pfam" id="PF00017">
    <property type="entry name" value="SH2"/>
    <property type="match status" value="1"/>
</dbReference>
<dbReference type="GO" id="GO:0004715">
    <property type="term" value="F:non-membrane spanning protein tyrosine kinase activity"/>
    <property type="evidence" value="ECO:0007669"/>
    <property type="project" value="UniProtKB-EC"/>
</dbReference>
<keyword evidence="1 8" id="KW-0808">Transferase</keyword>
<evidence type="ECO:0000256" key="5">
    <source>
        <dbReference type="ARBA" id="ARBA00023137"/>
    </source>
</evidence>